<dbReference type="PANTHER" id="PTHR37534">
    <property type="entry name" value="TRANSCRIPTIONAL ACTIVATOR PROTEIN UGA3"/>
    <property type="match status" value="1"/>
</dbReference>
<dbReference type="AlphaFoldDB" id="A0A511KMS7"/>
<dbReference type="CDD" id="cd00067">
    <property type="entry name" value="GAL4"/>
    <property type="match status" value="1"/>
</dbReference>
<sequence>MPDRSVRSYNGCYTCRAVKKKCPEDFDCEGRCSRCVDKGVKCERETPVRKPGGNPHRARSNLSTSPYPSPSRPNPAASTSSSSTSTQTIPMQSTSTATPAYLLNGSTDAAVGQLNLLSDAAVLGDQPNGSAALDAAAMLPWQQVIGFNDADPSTFLGLPPPNTATAPFDWSFLSSVPENVSSPATTQSPVDRILAQDTSLNLDPNLPEGLSADMTDIYNMINSAFLMSMPPDDRKRTTVRWTQLAQSTKLGQAAAAATVMLYLAHETPNTDADKRKQLLARSDQYFQQAVLHLSDSAPLEGQIAAVIDLWAHQMLAVSPQAANAVLAIGDLFVMQARGINPPLDLDTLVDHDKAALRLFAYLDILRCVTQPSRTMVFDFVGLPGFGGATGPDRSIENGPASFSTWFGLPGPLVSCLAACVRLVQTRSHMTSERAEAIAIAIESTIREWRLPRVDPRAFTDSVTMVSHTITLEMWRHATLIYFFSTIRNVGCLSSDVRRSLDQIVQLGTQQKAPPSPSNMDADTPHWTRQFPWFIAATVAVKSDDRQACREGLKIFWCDKASEENLRAAERLWEIMDKTGRETPDWRQYLAQEGFSMYFV</sequence>
<dbReference type="InterPro" id="IPR036864">
    <property type="entry name" value="Zn2-C6_fun-type_DNA-bd_sf"/>
</dbReference>
<protein>
    <submittedName>
        <fullName evidence="5">Proteophosphoglycan ppg4</fullName>
    </submittedName>
</protein>
<dbReference type="GO" id="GO:0000981">
    <property type="term" value="F:DNA-binding transcription factor activity, RNA polymerase II-specific"/>
    <property type="evidence" value="ECO:0007669"/>
    <property type="project" value="InterPro"/>
</dbReference>
<keyword evidence="2" id="KW-0539">Nucleus</keyword>
<feature type="domain" description="Zn(2)-C6 fungal-type" evidence="4">
    <location>
        <begin position="11"/>
        <end position="42"/>
    </location>
</feature>
<dbReference type="OrthoDB" id="5419315at2759"/>
<dbReference type="SUPFAM" id="SSF57701">
    <property type="entry name" value="Zn2/Cys6 DNA-binding domain"/>
    <property type="match status" value="1"/>
</dbReference>
<evidence type="ECO:0000313" key="5">
    <source>
        <dbReference type="EMBL" id="GEM11683.1"/>
    </source>
</evidence>
<name>A0A511KMS7_RHOTO</name>
<dbReference type="Proteomes" id="UP000321518">
    <property type="component" value="Unassembled WGS sequence"/>
</dbReference>
<feature type="compositionally biased region" description="Low complexity" evidence="3">
    <location>
        <begin position="74"/>
        <end position="93"/>
    </location>
</feature>
<dbReference type="InterPro" id="IPR001138">
    <property type="entry name" value="Zn2Cys6_DnaBD"/>
</dbReference>
<evidence type="ECO:0000256" key="1">
    <source>
        <dbReference type="ARBA" id="ARBA00004123"/>
    </source>
</evidence>
<evidence type="ECO:0000313" key="6">
    <source>
        <dbReference type="Proteomes" id="UP000321518"/>
    </source>
</evidence>
<reference evidence="5 6" key="1">
    <citation type="submission" date="2019-07" db="EMBL/GenBank/DDBJ databases">
        <title>Rhodotorula toruloides NBRC10032 genome sequencing.</title>
        <authorList>
            <person name="Shida Y."/>
            <person name="Takaku H."/>
            <person name="Ogasawara W."/>
            <person name="Mori K."/>
        </authorList>
    </citation>
    <scope>NUCLEOTIDE SEQUENCE [LARGE SCALE GENOMIC DNA]</scope>
    <source>
        <strain evidence="5 6">NBRC10032</strain>
    </source>
</reference>
<organism evidence="5 6">
    <name type="scientific">Rhodotorula toruloides</name>
    <name type="common">Yeast</name>
    <name type="synonym">Rhodosporidium toruloides</name>
    <dbReference type="NCBI Taxonomy" id="5286"/>
    <lineage>
        <taxon>Eukaryota</taxon>
        <taxon>Fungi</taxon>
        <taxon>Dikarya</taxon>
        <taxon>Basidiomycota</taxon>
        <taxon>Pucciniomycotina</taxon>
        <taxon>Microbotryomycetes</taxon>
        <taxon>Sporidiobolales</taxon>
        <taxon>Sporidiobolaceae</taxon>
        <taxon>Rhodotorula</taxon>
    </lineage>
</organism>
<evidence type="ECO:0000256" key="2">
    <source>
        <dbReference type="ARBA" id="ARBA00023242"/>
    </source>
</evidence>
<comment type="caution">
    <text evidence="5">The sequence shown here is derived from an EMBL/GenBank/DDBJ whole genome shotgun (WGS) entry which is preliminary data.</text>
</comment>
<dbReference type="GO" id="GO:0005634">
    <property type="term" value="C:nucleus"/>
    <property type="evidence" value="ECO:0007669"/>
    <property type="project" value="UniProtKB-SubCell"/>
</dbReference>
<dbReference type="PROSITE" id="PS00463">
    <property type="entry name" value="ZN2_CY6_FUNGAL_1"/>
    <property type="match status" value="1"/>
</dbReference>
<dbReference type="EMBL" id="BJWK01000016">
    <property type="protein sequence ID" value="GEM11683.1"/>
    <property type="molecule type" value="Genomic_DNA"/>
</dbReference>
<accession>A0A511KMS7</accession>
<gene>
    <name evidence="5" type="ORF">Rt10032_c16g5700</name>
</gene>
<proteinExistence type="predicted"/>
<dbReference type="Pfam" id="PF11951">
    <property type="entry name" value="Fungal_trans_2"/>
    <property type="match status" value="1"/>
</dbReference>
<comment type="subcellular location">
    <subcellularLocation>
        <location evidence="1">Nucleus</location>
    </subcellularLocation>
</comment>
<evidence type="ECO:0000259" key="4">
    <source>
        <dbReference type="PROSITE" id="PS00463"/>
    </source>
</evidence>
<dbReference type="InterPro" id="IPR021858">
    <property type="entry name" value="Fun_TF"/>
</dbReference>
<feature type="region of interest" description="Disordered" evidence="3">
    <location>
        <begin position="44"/>
        <end position="93"/>
    </location>
</feature>
<dbReference type="GO" id="GO:0008270">
    <property type="term" value="F:zinc ion binding"/>
    <property type="evidence" value="ECO:0007669"/>
    <property type="project" value="InterPro"/>
</dbReference>
<dbReference type="PANTHER" id="PTHR37534:SF46">
    <property type="entry name" value="ZN(II)2CYS6 TRANSCRIPTION FACTOR (EUROFUNG)"/>
    <property type="match status" value="1"/>
</dbReference>
<evidence type="ECO:0000256" key="3">
    <source>
        <dbReference type="SAM" id="MobiDB-lite"/>
    </source>
</evidence>